<evidence type="ECO:0000256" key="1">
    <source>
        <dbReference type="SAM" id="MobiDB-lite"/>
    </source>
</evidence>
<accession>A0A8H6YZY4</accession>
<evidence type="ECO:0000313" key="2">
    <source>
        <dbReference type="EMBL" id="KAF7368429.1"/>
    </source>
</evidence>
<dbReference type="EMBL" id="JACAZI010000002">
    <property type="protein sequence ID" value="KAF7368429.1"/>
    <property type="molecule type" value="Genomic_DNA"/>
</dbReference>
<evidence type="ECO:0000313" key="3">
    <source>
        <dbReference type="Proteomes" id="UP000620124"/>
    </source>
</evidence>
<organism evidence="2 3">
    <name type="scientific">Mycena venus</name>
    <dbReference type="NCBI Taxonomy" id="2733690"/>
    <lineage>
        <taxon>Eukaryota</taxon>
        <taxon>Fungi</taxon>
        <taxon>Dikarya</taxon>
        <taxon>Basidiomycota</taxon>
        <taxon>Agaricomycotina</taxon>
        <taxon>Agaricomycetes</taxon>
        <taxon>Agaricomycetidae</taxon>
        <taxon>Agaricales</taxon>
        <taxon>Marasmiineae</taxon>
        <taxon>Mycenaceae</taxon>
        <taxon>Mycena</taxon>
    </lineage>
</organism>
<dbReference type="Proteomes" id="UP000620124">
    <property type="component" value="Unassembled WGS sequence"/>
</dbReference>
<proteinExistence type="predicted"/>
<comment type="caution">
    <text evidence="2">The sequence shown here is derived from an EMBL/GenBank/DDBJ whole genome shotgun (WGS) entry which is preliminary data.</text>
</comment>
<keyword evidence="3" id="KW-1185">Reference proteome</keyword>
<dbReference type="OrthoDB" id="3251728at2759"/>
<gene>
    <name evidence="2" type="ORF">MVEN_00165900</name>
</gene>
<name>A0A8H6YZY4_9AGAR</name>
<sequence length="245" mass="26603">MAAPFVYVPEASPTPPHNPFYSTPQASSPFLPPASLLYPPSPYSAPGTPENFNANSILWPENAPQYESAYTSSWAPLSNRQRTTSWHGPAPAAPHSPFLQPAALPAFVHSQSAYFPPQRHRRPASWGAADAPPRPSWANSAGANPYAPQHTAPLQIHPFLNGDAPSPIFHFDLAPLQFAPLRLINPNPPQSAILSAAEIREPAFDPPLTTLRILHPPPAVLAYRPQTPLGTRRAAACRFRSATCW</sequence>
<protein>
    <submittedName>
        <fullName evidence="2">Uncharacterized protein</fullName>
    </submittedName>
</protein>
<feature type="region of interest" description="Disordered" evidence="1">
    <location>
        <begin position="118"/>
        <end position="148"/>
    </location>
</feature>
<reference evidence="2" key="1">
    <citation type="submission" date="2020-05" db="EMBL/GenBank/DDBJ databases">
        <title>Mycena genomes resolve the evolution of fungal bioluminescence.</title>
        <authorList>
            <person name="Tsai I.J."/>
        </authorList>
    </citation>
    <scope>NUCLEOTIDE SEQUENCE</scope>
    <source>
        <strain evidence="2">CCC161011</strain>
    </source>
</reference>
<dbReference type="AlphaFoldDB" id="A0A8H6YZY4"/>